<evidence type="ECO:0000256" key="3">
    <source>
        <dbReference type="ARBA" id="ARBA00009406"/>
    </source>
</evidence>
<feature type="domain" description="SsuA/THI5-like" evidence="13">
    <location>
        <begin position="57"/>
        <end position="264"/>
    </location>
</feature>
<feature type="signal peptide" evidence="12">
    <location>
        <begin position="1"/>
        <end position="34"/>
    </location>
</feature>
<dbReference type="PANTHER" id="PTHR31528:SF1">
    <property type="entry name" value="4-AMINO-5-HYDROXYMETHYL-2-METHYLPYRIMIDINE PHOSPHATE SYNTHASE THI11-RELATED"/>
    <property type="match status" value="1"/>
</dbReference>
<evidence type="ECO:0000256" key="8">
    <source>
        <dbReference type="ARBA" id="ARBA00022977"/>
    </source>
</evidence>
<gene>
    <name evidence="14" type="ORF">FCN80_16860</name>
</gene>
<keyword evidence="9" id="KW-0408">Iron</keyword>
<keyword evidence="5" id="KW-0808">Transferase</keyword>
<evidence type="ECO:0000256" key="1">
    <source>
        <dbReference type="ARBA" id="ARBA00003469"/>
    </source>
</evidence>
<dbReference type="SUPFAM" id="SSF53850">
    <property type="entry name" value="Periplasmic binding protein-like II"/>
    <property type="match status" value="1"/>
</dbReference>
<dbReference type="EMBL" id="SZPQ01000025">
    <property type="protein sequence ID" value="TKI04795.1"/>
    <property type="molecule type" value="Genomic_DNA"/>
</dbReference>
<evidence type="ECO:0000256" key="7">
    <source>
        <dbReference type="ARBA" id="ARBA00022898"/>
    </source>
</evidence>
<evidence type="ECO:0000313" key="14">
    <source>
        <dbReference type="EMBL" id="TKI04795.1"/>
    </source>
</evidence>
<name>A0ABY2SHK1_9HYPH</name>
<keyword evidence="15" id="KW-1185">Reference proteome</keyword>
<feature type="chain" id="PRO_5046996786" description="Thiamine pyrimidine synthase" evidence="12">
    <location>
        <begin position="35"/>
        <end position="338"/>
    </location>
</feature>
<accession>A0ABY2SHK1</accession>
<evidence type="ECO:0000256" key="5">
    <source>
        <dbReference type="ARBA" id="ARBA00022679"/>
    </source>
</evidence>
<evidence type="ECO:0000259" key="13">
    <source>
        <dbReference type="Pfam" id="PF09084"/>
    </source>
</evidence>
<organism evidence="14 15">
    <name type="scientific">Martelella alba</name>
    <dbReference type="NCBI Taxonomy" id="2590451"/>
    <lineage>
        <taxon>Bacteria</taxon>
        <taxon>Pseudomonadati</taxon>
        <taxon>Pseudomonadota</taxon>
        <taxon>Alphaproteobacteria</taxon>
        <taxon>Hyphomicrobiales</taxon>
        <taxon>Aurantimonadaceae</taxon>
        <taxon>Martelella</taxon>
    </lineage>
</organism>
<evidence type="ECO:0000256" key="12">
    <source>
        <dbReference type="SAM" id="SignalP"/>
    </source>
</evidence>
<evidence type="ECO:0000256" key="10">
    <source>
        <dbReference type="ARBA" id="ARBA00033171"/>
    </source>
</evidence>
<reference evidence="14 15" key="1">
    <citation type="submission" date="2019-04" db="EMBL/GenBank/DDBJ databases">
        <authorList>
            <person name="Li M."/>
            <person name="Gao C."/>
        </authorList>
    </citation>
    <scope>NUCLEOTIDE SEQUENCE [LARGE SCALE GENOMIC DNA]</scope>
    <source>
        <strain evidence="14 15">BGMRC 2031</strain>
    </source>
</reference>
<comment type="pathway">
    <text evidence="2">Cofactor biosynthesis; thiamine diphosphate biosynthesis.</text>
</comment>
<evidence type="ECO:0000256" key="6">
    <source>
        <dbReference type="ARBA" id="ARBA00022723"/>
    </source>
</evidence>
<comment type="subunit">
    <text evidence="4">Homodimer.</text>
</comment>
<sequence length="338" mass="36603">MNDRTGLKKAWLAGVLVAVGVIMAASLAVSPARAATPPVKVTFVQEWPVADGFWIPWTLGKAKGFYLDEGIDLNIVAPPTVADTMKFLGTGRADLAFTTVMDIIFAKEQGAPVIAIGRYGTGNNWGIFTPQGHPLTVAQLKGKKIGIYNDAWTKAQLSLMLKSAGMTLNDVQMVAAADDTVPLLLQNRVDATTGITNAEGTELAVVGKEQPEFIPAIAHGVPDTPIFMFAGNQRWLDKHPELAKAFMRATSKSIRYAIAHPDEAIAAFAKQYSKSYDADFVKRQWQDTMAVLGAPDDNQLKLTDQAWSDLLQAVTALGIVKQALPPSQYYTNAYLPQQ</sequence>
<keyword evidence="12" id="KW-0732">Signal</keyword>
<keyword evidence="7" id="KW-0663">Pyridoxal phosphate</keyword>
<proteinExistence type="inferred from homology"/>
<dbReference type="Proteomes" id="UP000305202">
    <property type="component" value="Unassembled WGS sequence"/>
</dbReference>
<dbReference type="InterPro" id="IPR027939">
    <property type="entry name" value="NMT1/THI5"/>
</dbReference>
<evidence type="ECO:0000256" key="11">
    <source>
        <dbReference type="ARBA" id="ARBA00048179"/>
    </source>
</evidence>
<dbReference type="InterPro" id="IPR015168">
    <property type="entry name" value="SsuA/THI5"/>
</dbReference>
<evidence type="ECO:0000256" key="9">
    <source>
        <dbReference type="ARBA" id="ARBA00023004"/>
    </source>
</evidence>
<comment type="function">
    <text evidence="1">Responsible for the formation of the pyrimidine heterocycle in the thiamine biosynthesis pathway. Catalyzes the formation of hydroxymethylpyrimidine phosphate (HMP-P) from histidine and pyridoxal phosphate (PLP). The protein uses PLP and the active site histidine to form HMP-P, generating an inactive enzyme. The enzyme can only undergo a single turnover, which suggests it is a suicide enzyme.</text>
</comment>
<dbReference type="Pfam" id="PF09084">
    <property type="entry name" value="NMT1"/>
    <property type="match status" value="1"/>
</dbReference>
<dbReference type="Gene3D" id="3.40.190.10">
    <property type="entry name" value="Periplasmic binding protein-like II"/>
    <property type="match status" value="2"/>
</dbReference>
<protein>
    <recommendedName>
        <fullName evidence="10">Thiamine pyrimidine synthase</fullName>
    </recommendedName>
</protein>
<comment type="catalytic activity">
    <reaction evidence="11">
        <text>N(6)-(pyridoxal phosphate)-L-lysyl-[4-amino-5-hydroxymethyl-2-methylpyrimidine phosphate synthase] + L-histidyl-[4-amino-5-hydroxymethyl-2-methylpyrimidine phosphate synthase] + 2 Fe(3+) + 4 H2O = L-lysyl-[4-amino-5-hydroxymethyl-2-methylpyrimidine phosphate synthase] + (2S)-2-amino-5-hydroxy-4-oxopentanoyl-[4-amino-5-hydroxymethyl-2-methylpyrimidine phosphate synthase] + 4-amino-2-methyl-5-(phosphooxymethyl)pyrimidine + 3-oxopropanoate + 2 Fe(2+) + 2 H(+)</text>
        <dbReference type="Rhea" id="RHEA:65756"/>
        <dbReference type="Rhea" id="RHEA-COMP:16892"/>
        <dbReference type="Rhea" id="RHEA-COMP:16893"/>
        <dbReference type="Rhea" id="RHEA-COMP:16894"/>
        <dbReference type="Rhea" id="RHEA-COMP:16895"/>
        <dbReference type="ChEBI" id="CHEBI:15377"/>
        <dbReference type="ChEBI" id="CHEBI:15378"/>
        <dbReference type="ChEBI" id="CHEBI:29033"/>
        <dbReference type="ChEBI" id="CHEBI:29034"/>
        <dbReference type="ChEBI" id="CHEBI:29969"/>
        <dbReference type="ChEBI" id="CHEBI:29979"/>
        <dbReference type="ChEBI" id="CHEBI:33190"/>
        <dbReference type="ChEBI" id="CHEBI:58354"/>
        <dbReference type="ChEBI" id="CHEBI:143915"/>
        <dbReference type="ChEBI" id="CHEBI:157692"/>
    </reaction>
    <physiologicalReaction direction="left-to-right" evidence="11">
        <dbReference type="Rhea" id="RHEA:65757"/>
    </physiologicalReaction>
</comment>
<comment type="similarity">
    <text evidence="3">Belongs to the NMT1/THI5 family.</text>
</comment>
<dbReference type="PANTHER" id="PTHR31528">
    <property type="entry name" value="4-AMINO-5-HYDROXYMETHYL-2-METHYLPYRIMIDINE PHOSPHATE SYNTHASE THI11-RELATED"/>
    <property type="match status" value="1"/>
</dbReference>
<comment type="caution">
    <text evidence="14">The sequence shown here is derived from an EMBL/GenBank/DDBJ whole genome shotgun (WGS) entry which is preliminary data.</text>
</comment>
<keyword evidence="8" id="KW-0784">Thiamine biosynthesis</keyword>
<evidence type="ECO:0000256" key="4">
    <source>
        <dbReference type="ARBA" id="ARBA00011738"/>
    </source>
</evidence>
<evidence type="ECO:0000313" key="15">
    <source>
        <dbReference type="Proteomes" id="UP000305202"/>
    </source>
</evidence>
<keyword evidence="6" id="KW-0479">Metal-binding</keyword>
<evidence type="ECO:0000256" key="2">
    <source>
        <dbReference type="ARBA" id="ARBA00004948"/>
    </source>
</evidence>